<evidence type="ECO:0000259" key="2">
    <source>
        <dbReference type="Pfam" id="PF12735"/>
    </source>
</evidence>
<name>W6MG07_9ASCO</name>
<reference evidence="3" key="1">
    <citation type="submission" date="2013-12" db="EMBL/GenBank/DDBJ databases">
        <authorList>
            <person name="Genoscope - CEA"/>
        </authorList>
    </citation>
    <scope>NUCLEOTIDE SEQUENCE</scope>
    <source>
        <strain evidence="3">CBS 1993</strain>
    </source>
</reference>
<gene>
    <name evidence="3" type="ORF">KUCA_T00000876001</name>
</gene>
<dbReference type="AlphaFoldDB" id="W6MG07"/>
<feature type="domain" description="Trafficking protein particle complex II-specific subunit 65 IgD3" evidence="2">
    <location>
        <begin position="415"/>
        <end position="565"/>
    </location>
</feature>
<reference evidence="3" key="2">
    <citation type="submission" date="2014-02" db="EMBL/GenBank/DDBJ databases">
        <title>Complete DNA sequence of /Kuraishia capsulata/ illustrates novel genomic features among budding yeasts (/Saccharomycotina/).</title>
        <authorList>
            <person name="Morales L."/>
            <person name="Noel B."/>
            <person name="Porcel B."/>
            <person name="Marcet-Houben M."/>
            <person name="Hullo M-F."/>
            <person name="Sacerdot C."/>
            <person name="Tekaia F."/>
            <person name="Leh-Louis V."/>
            <person name="Despons L."/>
            <person name="Khanna V."/>
            <person name="Aury J-M."/>
            <person name="Barbe V."/>
            <person name="Couloux A."/>
            <person name="Labadie K."/>
            <person name="Pelletier E."/>
            <person name="Souciet J-L."/>
            <person name="Boekhout T."/>
            <person name="Gabaldon T."/>
            <person name="Wincker P."/>
            <person name="Dujon B."/>
        </authorList>
    </citation>
    <scope>NUCLEOTIDE SEQUENCE</scope>
    <source>
        <strain evidence="3">CBS 1993</strain>
    </source>
</reference>
<evidence type="ECO:0000313" key="3">
    <source>
        <dbReference type="EMBL" id="CDK24909.1"/>
    </source>
</evidence>
<dbReference type="EMBL" id="HG793125">
    <property type="protein sequence ID" value="CDK24909.1"/>
    <property type="molecule type" value="Genomic_DNA"/>
</dbReference>
<keyword evidence="4" id="KW-1185">Reference proteome</keyword>
<dbReference type="PANTHER" id="PTHR28159">
    <property type="entry name" value="TRAFFICKING PROTEIN PARTICLE COMPLEX II-SPECIFIC SUBUNIT 65"/>
    <property type="match status" value="1"/>
</dbReference>
<dbReference type="GO" id="GO:0005802">
    <property type="term" value="C:trans-Golgi network"/>
    <property type="evidence" value="ECO:0007669"/>
    <property type="project" value="TreeGrafter"/>
</dbReference>
<evidence type="ECO:0000313" key="4">
    <source>
        <dbReference type="Proteomes" id="UP000019384"/>
    </source>
</evidence>
<dbReference type="PANTHER" id="PTHR28159:SF1">
    <property type="entry name" value="TRAFFICKING PROTEIN PARTICLE COMPLEX II-SPECIFIC SUBUNIT 65"/>
    <property type="match status" value="1"/>
</dbReference>
<dbReference type="GeneID" id="34518312"/>
<accession>W6MG07</accession>
<dbReference type="Pfam" id="PF12735">
    <property type="entry name" value="IgD3_Trs65"/>
    <property type="match status" value="1"/>
</dbReference>
<feature type="compositionally biased region" description="Polar residues" evidence="1">
    <location>
        <begin position="393"/>
        <end position="406"/>
    </location>
</feature>
<sequence length="567" mass="62353">MAPINRTRMCLFNDCRKYRTKETTGAMDLRAIFPDSLLEIDDLANFVDQLNKVEPRSVAFFDESLKGYAVLSANADTDTILDTETRLRVRVSLILNGAEIRQSSVRNLVFTKEQLILQGHFQNTNYLIWKLEFPVLSPTKAVPHQQILISALVEPGYISSNSGAKLSRTETLEDLKPTVQGNVLEGITSTFKNSSNSTAIPVISESILTQQKSQSGEKPNGIPQDSSKAVKADVILPVYPVLQMKLKYTRLLGKSKLLLATLELGISKYFVKNRLPVQVDEISFSLPDGSAIPQMPASITFPLQFKDSTLHLTYRLVSDDNSSLVMPAVITVTSKIVQGSSTRDICTRWSTKVDFGISHVPSSSSAKLNSSPMASRTSVVLQRRNQEMKNSLKHSSSSLTLPSRQNTAYMKPPPNSLSGLRLSFSGTTITRVGERFKWKVQAVNNSENTIHASLFIQSAVSHAFEKSMPPIPIPINPGLNDKRDAISIYPVPALLSAYSSSKLSSNGIICLSNNLRLGPIEPHSVFETDMELMGIEKGLFNLQGVRLVDLSTSETFDCGGLLDVLVS</sequence>
<dbReference type="STRING" id="1382522.W6MG07"/>
<proteinExistence type="predicted"/>
<organism evidence="3 4">
    <name type="scientific">Kuraishia capsulata CBS 1993</name>
    <dbReference type="NCBI Taxonomy" id="1382522"/>
    <lineage>
        <taxon>Eukaryota</taxon>
        <taxon>Fungi</taxon>
        <taxon>Dikarya</taxon>
        <taxon>Ascomycota</taxon>
        <taxon>Saccharomycotina</taxon>
        <taxon>Pichiomycetes</taxon>
        <taxon>Pichiales</taxon>
        <taxon>Pichiaceae</taxon>
        <taxon>Kuraishia</taxon>
    </lineage>
</organism>
<dbReference type="OrthoDB" id="5345392at2759"/>
<evidence type="ECO:0000256" key="1">
    <source>
        <dbReference type="SAM" id="MobiDB-lite"/>
    </source>
</evidence>
<dbReference type="InterPro" id="IPR055420">
    <property type="entry name" value="IgD3_Trs65"/>
</dbReference>
<dbReference type="HOGENOM" id="CLU_490882_0_0_1"/>
<dbReference type="GO" id="GO:0006891">
    <property type="term" value="P:intra-Golgi vesicle-mediated transport"/>
    <property type="evidence" value="ECO:0007669"/>
    <property type="project" value="InterPro"/>
</dbReference>
<dbReference type="RefSeq" id="XP_022456924.1">
    <property type="nucleotide sequence ID" value="XM_022605457.1"/>
</dbReference>
<dbReference type="GO" id="GO:1990071">
    <property type="term" value="C:TRAPPII protein complex"/>
    <property type="evidence" value="ECO:0007669"/>
    <property type="project" value="InterPro"/>
</dbReference>
<dbReference type="InterPro" id="IPR024662">
    <property type="entry name" value="Trs65"/>
</dbReference>
<feature type="region of interest" description="Disordered" evidence="1">
    <location>
        <begin position="387"/>
        <end position="406"/>
    </location>
</feature>
<protein>
    <recommendedName>
        <fullName evidence="2">Trafficking protein particle complex II-specific subunit 65 IgD3 domain-containing protein</fullName>
    </recommendedName>
</protein>
<dbReference type="Proteomes" id="UP000019384">
    <property type="component" value="Unassembled WGS sequence"/>
</dbReference>